<feature type="domain" description="Integrase catalytic" evidence="4">
    <location>
        <begin position="143"/>
        <end position="248"/>
    </location>
</feature>
<feature type="region of interest" description="Disordered" evidence="2">
    <location>
        <begin position="54"/>
        <end position="87"/>
    </location>
</feature>
<comment type="caution">
    <text evidence="5">The sequence shown here is derived from an EMBL/GenBank/DDBJ whole genome shotgun (WGS) entry which is preliminary data.</text>
</comment>
<evidence type="ECO:0000313" key="5">
    <source>
        <dbReference type="EMBL" id="KAK6145650.1"/>
    </source>
</evidence>
<accession>A0ABR0WHN0</accession>
<dbReference type="PANTHER" id="PTHR47592:SF27">
    <property type="entry name" value="OS08G0421700 PROTEIN"/>
    <property type="match status" value="1"/>
</dbReference>
<dbReference type="Proteomes" id="UP001318860">
    <property type="component" value="Unassembled WGS sequence"/>
</dbReference>
<keyword evidence="1" id="KW-0862">Zinc</keyword>
<reference evidence="5 6" key="1">
    <citation type="journal article" date="2021" name="Comput. Struct. Biotechnol. J.">
        <title>De novo genome assembly of the potent medicinal plant Rehmannia glutinosa using nanopore technology.</title>
        <authorList>
            <person name="Ma L."/>
            <person name="Dong C."/>
            <person name="Song C."/>
            <person name="Wang X."/>
            <person name="Zheng X."/>
            <person name="Niu Y."/>
            <person name="Chen S."/>
            <person name="Feng W."/>
        </authorList>
    </citation>
    <scope>NUCLEOTIDE SEQUENCE [LARGE SCALE GENOMIC DNA]</scope>
    <source>
        <strain evidence="5">DH-2019</strain>
    </source>
</reference>
<gene>
    <name evidence="5" type="ORF">DH2020_022470</name>
</gene>
<proteinExistence type="predicted"/>
<dbReference type="PANTHER" id="PTHR47592">
    <property type="entry name" value="PBF68 PROTEIN"/>
    <property type="match status" value="1"/>
</dbReference>
<dbReference type="PROSITE" id="PS50994">
    <property type="entry name" value="INTEGRASE"/>
    <property type="match status" value="1"/>
</dbReference>
<feature type="domain" description="CCHC-type" evidence="3">
    <location>
        <begin position="96"/>
        <end position="109"/>
    </location>
</feature>
<sequence>MALPEAFQVAALIEKLPPSWRDFKNYLKHKRKEVGLEDLIVKLRIEEDNRRIDSMSRLQPMESKANLLEHGSSSNSKKRPNDKGKKPAAGKFQGVCFNCGKPNHMSKYCCQSKKKKIKQQSNVNVVEQRELTDVDMSAVAFEANLVDNLKEWFVDNDATCHVCSERDAFSYYILSTDNECTRFCYIYMLRSKDEALEAFKNYKNEVENQLGCRIKIIQSDRGDRCVVTFEELCTQSGIIHQTTTPYSP</sequence>
<evidence type="ECO:0000256" key="2">
    <source>
        <dbReference type="SAM" id="MobiDB-lite"/>
    </source>
</evidence>
<dbReference type="InterPro" id="IPR036397">
    <property type="entry name" value="RNaseH_sf"/>
</dbReference>
<evidence type="ECO:0000313" key="6">
    <source>
        <dbReference type="Proteomes" id="UP001318860"/>
    </source>
</evidence>
<keyword evidence="1" id="KW-0479">Metal-binding</keyword>
<keyword evidence="1" id="KW-0863">Zinc-finger</keyword>
<dbReference type="InterPro" id="IPR012337">
    <property type="entry name" value="RNaseH-like_sf"/>
</dbReference>
<dbReference type="Gene3D" id="3.30.420.10">
    <property type="entry name" value="Ribonuclease H-like superfamily/Ribonuclease H"/>
    <property type="match status" value="1"/>
</dbReference>
<keyword evidence="6" id="KW-1185">Reference proteome</keyword>
<evidence type="ECO:0008006" key="7">
    <source>
        <dbReference type="Google" id="ProtNLM"/>
    </source>
</evidence>
<dbReference type="InterPro" id="IPR001584">
    <property type="entry name" value="Integrase_cat-core"/>
</dbReference>
<protein>
    <recommendedName>
        <fullName evidence="7">CCHC-type domain-containing protein</fullName>
    </recommendedName>
</protein>
<dbReference type="SUPFAM" id="SSF53098">
    <property type="entry name" value="Ribonuclease H-like"/>
    <property type="match status" value="1"/>
</dbReference>
<evidence type="ECO:0000259" key="4">
    <source>
        <dbReference type="PROSITE" id="PS50994"/>
    </source>
</evidence>
<evidence type="ECO:0000256" key="1">
    <source>
        <dbReference type="PROSITE-ProRule" id="PRU00047"/>
    </source>
</evidence>
<name>A0ABR0WHN0_REHGL</name>
<dbReference type="InterPro" id="IPR001878">
    <property type="entry name" value="Znf_CCHC"/>
</dbReference>
<evidence type="ECO:0000259" key="3">
    <source>
        <dbReference type="PROSITE" id="PS50158"/>
    </source>
</evidence>
<organism evidence="5 6">
    <name type="scientific">Rehmannia glutinosa</name>
    <name type="common">Chinese foxglove</name>
    <dbReference type="NCBI Taxonomy" id="99300"/>
    <lineage>
        <taxon>Eukaryota</taxon>
        <taxon>Viridiplantae</taxon>
        <taxon>Streptophyta</taxon>
        <taxon>Embryophyta</taxon>
        <taxon>Tracheophyta</taxon>
        <taxon>Spermatophyta</taxon>
        <taxon>Magnoliopsida</taxon>
        <taxon>eudicotyledons</taxon>
        <taxon>Gunneridae</taxon>
        <taxon>Pentapetalae</taxon>
        <taxon>asterids</taxon>
        <taxon>lamiids</taxon>
        <taxon>Lamiales</taxon>
        <taxon>Orobanchaceae</taxon>
        <taxon>Rehmannieae</taxon>
        <taxon>Rehmannia</taxon>
    </lineage>
</organism>
<dbReference type="PROSITE" id="PS50158">
    <property type="entry name" value="ZF_CCHC"/>
    <property type="match status" value="1"/>
</dbReference>
<dbReference type="EMBL" id="JABTTQ020000012">
    <property type="protein sequence ID" value="KAK6145650.1"/>
    <property type="molecule type" value="Genomic_DNA"/>
</dbReference>